<evidence type="ECO:0000256" key="6">
    <source>
        <dbReference type="ARBA" id="ARBA00022490"/>
    </source>
</evidence>
<keyword evidence="9" id="KW-0378">Hydrolase</keyword>
<sequence length="417" mass="47552">MVKVKDGPMAEAKPATTTQSSTINNNNATNSNNTTHSHIRKPRNHNHTHHIHQTLHHYTYFHHHCTHPTENAETNGSNGAGSPAKFYFGPGFEPQISSGNYCAGPSSQNNSEYVVLFHVHPGVTIRFQIGDSLEILRGESRPNSDIQLLIMYVGEPGFQVGVGEDSGTHQSSVSRTVKFVSEKIYEKVNQWIQFPAEQAEIDAARHQWQEAFNFPFVIGALDCTQIKIKNPLEHGDEYICRKQFASINVQATCNSREWFTSVDATWPGSVHDSRIWRNSSVVPIISRYQGQAILLGDSGYAVAPWLITPYRNPRNQVEIHFNNMHKRNRVIIERCFSQVKKRFPILMNDIRVRFSRIPKLIVSCFVLHNISKFVNDVNDFPDIPLEEDDEIVEHENHNPIQGIQRRNELAQILYAQR</sequence>
<dbReference type="Pfam" id="PF13359">
    <property type="entry name" value="DDE_Tnp_4"/>
    <property type="match status" value="1"/>
</dbReference>
<dbReference type="GO" id="GO:0046872">
    <property type="term" value="F:metal ion binding"/>
    <property type="evidence" value="ECO:0007669"/>
    <property type="project" value="UniProtKB-KW"/>
</dbReference>
<reference evidence="15" key="1">
    <citation type="journal article" date="2023" name="G3 (Bethesda)">
        <title>Whole genome assemblies of Zophobas morio and Tenebrio molitor.</title>
        <authorList>
            <person name="Kaur S."/>
            <person name="Stinson S.A."/>
            <person name="diCenzo G.C."/>
        </authorList>
    </citation>
    <scope>NUCLEOTIDE SEQUENCE</scope>
    <source>
        <strain evidence="15">QUZm001</strain>
    </source>
</reference>
<dbReference type="PANTHER" id="PTHR22930:SF250">
    <property type="entry name" value="NUCLEASE HARBI1-LIKE PROTEIN"/>
    <property type="match status" value="1"/>
</dbReference>
<keyword evidence="6" id="KW-0963">Cytoplasm</keyword>
<comment type="function">
    <text evidence="12">Transposase-derived protein that may have nuclease activity. Does not have transposase activity.</text>
</comment>
<evidence type="ECO:0000313" key="15">
    <source>
        <dbReference type="EMBL" id="KAJ3654991.1"/>
    </source>
</evidence>
<dbReference type="GO" id="GO:0005737">
    <property type="term" value="C:cytoplasm"/>
    <property type="evidence" value="ECO:0007669"/>
    <property type="project" value="UniProtKB-SubCell"/>
</dbReference>
<dbReference type="Proteomes" id="UP001168821">
    <property type="component" value="Unassembled WGS sequence"/>
</dbReference>
<comment type="subcellular location">
    <subcellularLocation>
        <location evidence="3">Cytoplasm</location>
    </subcellularLocation>
    <subcellularLocation>
        <location evidence="2">Nucleus</location>
    </subcellularLocation>
</comment>
<keyword evidence="10" id="KW-0539">Nucleus</keyword>
<evidence type="ECO:0000256" key="11">
    <source>
        <dbReference type="ARBA" id="ARBA00030126"/>
    </source>
</evidence>
<keyword evidence="8" id="KW-0479">Metal-binding</keyword>
<keyword evidence="16" id="KW-1185">Reference proteome</keyword>
<dbReference type="GO" id="GO:0004518">
    <property type="term" value="F:nuclease activity"/>
    <property type="evidence" value="ECO:0007669"/>
    <property type="project" value="UniProtKB-KW"/>
</dbReference>
<evidence type="ECO:0000256" key="7">
    <source>
        <dbReference type="ARBA" id="ARBA00022722"/>
    </source>
</evidence>
<evidence type="ECO:0000256" key="13">
    <source>
        <dbReference type="SAM" id="MobiDB-lite"/>
    </source>
</evidence>
<dbReference type="GO" id="GO:0005634">
    <property type="term" value="C:nucleus"/>
    <property type="evidence" value="ECO:0007669"/>
    <property type="project" value="UniProtKB-SubCell"/>
</dbReference>
<comment type="cofactor">
    <cofactor evidence="1">
        <name>a divalent metal cation</name>
        <dbReference type="ChEBI" id="CHEBI:60240"/>
    </cofactor>
</comment>
<evidence type="ECO:0000256" key="4">
    <source>
        <dbReference type="ARBA" id="ARBA00006958"/>
    </source>
</evidence>
<evidence type="ECO:0000256" key="5">
    <source>
        <dbReference type="ARBA" id="ARBA00015519"/>
    </source>
</evidence>
<dbReference type="PRINTS" id="PR02086">
    <property type="entry name" value="PUTNUCHARBI1"/>
</dbReference>
<feature type="compositionally biased region" description="Low complexity" evidence="13">
    <location>
        <begin position="15"/>
        <end position="36"/>
    </location>
</feature>
<evidence type="ECO:0000256" key="12">
    <source>
        <dbReference type="ARBA" id="ARBA00045850"/>
    </source>
</evidence>
<comment type="similarity">
    <text evidence="4">Belongs to the HARBI1 family.</text>
</comment>
<dbReference type="InterPro" id="IPR026103">
    <property type="entry name" value="HARBI1_animal"/>
</dbReference>
<dbReference type="InterPro" id="IPR045249">
    <property type="entry name" value="HARBI1-like"/>
</dbReference>
<evidence type="ECO:0000313" key="16">
    <source>
        <dbReference type="Proteomes" id="UP001168821"/>
    </source>
</evidence>
<gene>
    <name evidence="15" type="ORF">Zmor_014139</name>
</gene>
<evidence type="ECO:0000256" key="1">
    <source>
        <dbReference type="ARBA" id="ARBA00001968"/>
    </source>
</evidence>
<feature type="region of interest" description="Disordered" evidence="13">
    <location>
        <begin position="1"/>
        <end position="44"/>
    </location>
</feature>
<evidence type="ECO:0000256" key="8">
    <source>
        <dbReference type="ARBA" id="ARBA00022723"/>
    </source>
</evidence>
<name>A0AA38IGD6_9CUCU</name>
<evidence type="ECO:0000256" key="10">
    <source>
        <dbReference type="ARBA" id="ARBA00023242"/>
    </source>
</evidence>
<feature type="domain" description="DDE Tnp4" evidence="14">
    <location>
        <begin position="221"/>
        <end position="369"/>
    </location>
</feature>
<accession>A0AA38IGD6</accession>
<dbReference type="EMBL" id="JALNTZ010000004">
    <property type="protein sequence ID" value="KAJ3654991.1"/>
    <property type="molecule type" value="Genomic_DNA"/>
</dbReference>
<dbReference type="GO" id="GO:0016787">
    <property type="term" value="F:hydrolase activity"/>
    <property type="evidence" value="ECO:0007669"/>
    <property type="project" value="UniProtKB-KW"/>
</dbReference>
<dbReference type="PANTHER" id="PTHR22930">
    <property type="match status" value="1"/>
</dbReference>
<evidence type="ECO:0000259" key="14">
    <source>
        <dbReference type="Pfam" id="PF13359"/>
    </source>
</evidence>
<proteinExistence type="inferred from homology"/>
<keyword evidence="7" id="KW-0540">Nuclease</keyword>
<protein>
    <recommendedName>
        <fullName evidence="5">Putative nuclease HARBI1</fullName>
    </recommendedName>
    <alternativeName>
        <fullName evidence="11">Harbinger transposase-derived nuclease</fullName>
    </alternativeName>
</protein>
<evidence type="ECO:0000256" key="3">
    <source>
        <dbReference type="ARBA" id="ARBA00004496"/>
    </source>
</evidence>
<organism evidence="15 16">
    <name type="scientific">Zophobas morio</name>
    <dbReference type="NCBI Taxonomy" id="2755281"/>
    <lineage>
        <taxon>Eukaryota</taxon>
        <taxon>Metazoa</taxon>
        <taxon>Ecdysozoa</taxon>
        <taxon>Arthropoda</taxon>
        <taxon>Hexapoda</taxon>
        <taxon>Insecta</taxon>
        <taxon>Pterygota</taxon>
        <taxon>Neoptera</taxon>
        <taxon>Endopterygota</taxon>
        <taxon>Coleoptera</taxon>
        <taxon>Polyphaga</taxon>
        <taxon>Cucujiformia</taxon>
        <taxon>Tenebrionidae</taxon>
        <taxon>Zophobas</taxon>
    </lineage>
</organism>
<dbReference type="AlphaFoldDB" id="A0AA38IGD6"/>
<comment type="caution">
    <text evidence="15">The sequence shown here is derived from an EMBL/GenBank/DDBJ whole genome shotgun (WGS) entry which is preliminary data.</text>
</comment>
<evidence type="ECO:0000256" key="2">
    <source>
        <dbReference type="ARBA" id="ARBA00004123"/>
    </source>
</evidence>
<dbReference type="InterPro" id="IPR027806">
    <property type="entry name" value="HARBI1_dom"/>
</dbReference>
<evidence type="ECO:0000256" key="9">
    <source>
        <dbReference type="ARBA" id="ARBA00022801"/>
    </source>
</evidence>